<dbReference type="EMBL" id="JAUSWJ010000001">
    <property type="protein sequence ID" value="MDQ0515323.1"/>
    <property type="molecule type" value="Genomic_DNA"/>
</dbReference>
<reference evidence="5 6" key="1">
    <citation type="submission" date="2023-07" db="EMBL/GenBank/DDBJ databases">
        <title>Genomic Encyclopedia of Type Strains, Phase IV (KMG-IV): sequencing the most valuable type-strain genomes for metagenomic binning, comparative biology and taxonomic classification.</title>
        <authorList>
            <person name="Goeker M."/>
        </authorList>
    </citation>
    <scope>NUCLEOTIDE SEQUENCE [LARGE SCALE GENOMIC DNA]</scope>
    <source>
        <strain evidence="5 6">B1-1</strain>
    </source>
</reference>
<dbReference type="GO" id="GO:0003677">
    <property type="term" value="F:DNA binding"/>
    <property type="evidence" value="ECO:0007669"/>
    <property type="project" value="UniProtKB-KW"/>
</dbReference>
<evidence type="ECO:0000313" key="6">
    <source>
        <dbReference type="Proteomes" id="UP001223743"/>
    </source>
</evidence>
<evidence type="ECO:0000256" key="3">
    <source>
        <dbReference type="ARBA" id="ARBA00023163"/>
    </source>
</evidence>
<keyword evidence="3" id="KW-0804">Transcription</keyword>
<keyword evidence="6" id="KW-1185">Reference proteome</keyword>
<dbReference type="InterPro" id="IPR002577">
    <property type="entry name" value="HTH_HxlR"/>
</dbReference>
<gene>
    <name evidence="5" type="ORF">QO015_000936</name>
</gene>
<dbReference type="SUPFAM" id="SSF46785">
    <property type="entry name" value="Winged helix' DNA-binding domain"/>
    <property type="match status" value="1"/>
</dbReference>
<dbReference type="InterPro" id="IPR036388">
    <property type="entry name" value="WH-like_DNA-bd_sf"/>
</dbReference>
<dbReference type="Gene3D" id="1.10.10.10">
    <property type="entry name" value="Winged helix-like DNA-binding domain superfamily/Winged helix DNA-binding domain"/>
    <property type="match status" value="1"/>
</dbReference>
<proteinExistence type="predicted"/>
<keyword evidence="1" id="KW-0805">Transcription regulation</keyword>
<feature type="domain" description="HTH hxlR-type" evidence="4">
    <location>
        <begin position="39"/>
        <end position="137"/>
    </location>
</feature>
<dbReference type="RefSeq" id="WP_266281131.1">
    <property type="nucleotide sequence ID" value="NZ_JAPKNF010000001.1"/>
</dbReference>
<dbReference type="PROSITE" id="PS51118">
    <property type="entry name" value="HTH_HXLR"/>
    <property type="match status" value="1"/>
</dbReference>
<name>A0ABU0M3A0_9HYPH</name>
<evidence type="ECO:0000256" key="1">
    <source>
        <dbReference type="ARBA" id="ARBA00023015"/>
    </source>
</evidence>
<dbReference type="InterPro" id="IPR036390">
    <property type="entry name" value="WH_DNA-bd_sf"/>
</dbReference>
<comment type="caution">
    <text evidence="5">The sequence shown here is derived from an EMBL/GenBank/DDBJ whole genome shotgun (WGS) entry which is preliminary data.</text>
</comment>
<accession>A0ABU0M3A0</accession>
<dbReference type="Proteomes" id="UP001223743">
    <property type="component" value="Unassembled WGS sequence"/>
</dbReference>
<keyword evidence="2 5" id="KW-0238">DNA-binding</keyword>
<dbReference type="PANTHER" id="PTHR33204">
    <property type="entry name" value="TRANSCRIPTIONAL REGULATOR, MARR FAMILY"/>
    <property type="match status" value="1"/>
</dbReference>
<sequence>MAAETQGFETSGSSFAACAPEIATLESGFGAAALSAEDCPVRDVLDRLGDAWSFLVVLRLADGPQRFNALKRRVGGVSQRMLTVTLRSLERDGLVSRTVYPTTPPMVEYRLTPLGESLVEPMAALTRWAARHHDSVRAARSRYDSSAA</sequence>
<dbReference type="Pfam" id="PF01638">
    <property type="entry name" value="HxlR"/>
    <property type="match status" value="1"/>
</dbReference>
<evidence type="ECO:0000259" key="4">
    <source>
        <dbReference type="PROSITE" id="PS51118"/>
    </source>
</evidence>
<protein>
    <submittedName>
        <fullName evidence="5">DNA-binding HxlR family transcriptional regulator</fullName>
    </submittedName>
</protein>
<evidence type="ECO:0000313" key="5">
    <source>
        <dbReference type="EMBL" id="MDQ0515323.1"/>
    </source>
</evidence>
<organism evidence="5 6">
    <name type="scientific">Kaistia geumhonensis</name>
    <dbReference type="NCBI Taxonomy" id="410839"/>
    <lineage>
        <taxon>Bacteria</taxon>
        <taxon>Pseudomonadati</taxon>
        <taxon>Pseudomonadota</taxon>
        <taxon>Alphaproteobacteria</taxon>
        <taxon>Hyphomicrobiales</taxon>
        <taxon>Kaistiaceae</taxon>
        <taxon>Kaistia</taxon>
    </lineage>
</organism>
<dbReference type="PANTHER" id="PTHR33204:SF39">
    <property type="entry name" value="TRANSCRIPTIONAL REGULATORY PROTEIN"/>
    <property type="match status" value="1"/>
</dbReference>
<evidence type="ECO:0000256" key="2">
    <source>
        <dbReference type="ARBA" id="ARBA00023125"/>
    </source>
</evidence>